<dbReference type="InterPro" id="IPR016181">
    <property type="entry name" value="Acyl_CoA_acyltransferase"/>
</dbReference>
<accession>A0ABU9VN11</accession>
<name>A0ABU9VN11_9BACI</name>
<proteinExistence type="predicted"/>
<dbReference type="PANTHER" id="PTHR43800:SF1">
    <property type="entry name" value="PEPTIDYL-LYSINE N-ACETYLTRANSFERASE YJAB"/>
    <property type="match status" value="1"/>
</dbReference>
<protein>
    <submittedName>
        <fullName evidence="4">GNAT family N-acetyltransferase</fullName>
        <ecNumber evidence="4">2.3.1.-</ecNumber>
    </submittedName>
</protein>
<dbReference type="Proteomes" id="UP001418796">
    <property type="component" value="Unassembled WGS sequence"/>
</dbReference>
<dbReference type="RefSeq" id="WP_343131813.1">
    <property type="nucleotide sequence ID" value="NZ_JBCITK010000001.1"/>
</dbReference>
<dbReference type="InterPro" id="IPR000182">
    <property type="entry name" value="GNAT_dom"/>
</dbReference>
<dbReference type="GO" id="GO:0016746">
    <property type="term" value="F:acyltransferase activity"/>
    <property type="evidence" value="ECO:0007669"/>
    <property type="project" value="UniProtKB-KW"/>
</dbReference>
<evidence type="ECO:0000256" key="2">
    <source>
        <dbReference type="ARBA" id="ARBA00023315"/>
    </source>
</evidence>
<gene>
    <name evidence="4" type="ORF">MKY91_18820</name>
</gene>
<dbReference type="SUPFAM" id="SSF55729">
    <property type="entry name" value="Acyl-CoA N-acyltransferases (Nat)"/>
    <property type="match status" value="1"/>
</dbReference>
<evidence type="ECO:0000313" key="5">
    <source>
        <dbReference type="Proteomes" id="UP001418796"/>
    </source>
</evidence>
<evidence type="ECO:0000313" key="4">
    <source>
        <dbReference type="EMBL" id="MEN0645219.1"/>
    </source>
</evidence>
<sequence>MSHNPSYRLATLEDAEEILDLTLRAYAPIRELGIHFAAATADLELVKKNIMNNACYVMLRDHKILATASLRMPWGLQPGPFGVPHLWWFATDPTHAQKGDGSDFLHWIEHSVVAEQLKAPYLSLGTADKHPWLIGMYERRGYERAGSADLGKGHITIYLKKTILPHLIK</sequence>
<keyword evidence="2 4" id="KW-0012">Acyltransferase</keyword>
<reference evidence="4 5" key="1">
    <citation type="submission" date="2024-03" db="EMBL/GenBank/DDBJ databases">
        <title>Bacilli Hybrid Assemblies.</title>
        <authorList>
            <person name="Kovac J."/>
        </authorList>
    </citation>
    <scope>NUCLEOTIDE SEQUENCE [LARGE SCALE GENOMIC DNA]</scope>
    <source>
        <strain evidence="4 5">FSL R7-0666</strain>
    </source>
</reference>
<organism evidence="4 5">
    <name type="scientific">Alkalicoccobacillus gibsonii</name>
    <dbReference type="NCBI Taxonomy" id="79881"/>
    <lineage>
        <taxon>Bacteria</taxon>
        <taxon>Bacillati</taxon>
        <taxon>Bacillota</taxon>
        <taxon>Bacilli</taxon>
        <taxon>Bacillales</taxon>
        <taxon>Bacillaceae</taxon>
        <taxon>Alkalicoccobacillus</taxon>
    </lineage>
</organism>
<dbReference type="Pfam" id="PF00583">
    <property type="entry name" value="Acetyltransf_1"/>
    <property type="match status" value="1"/>
</dbReference>
<evidence type="ECO:0000256" key="1">
    <source>
        <dbReference type="ARBA" id="ARBA00022679"/>
    </source>
</evidence>
<dbReference type="PANTHER" id="PTHR43800">
    <property type="entry name" value="PEPTIDYL-LYSINE N-ACETYLTRANSFERASE YJAB"/>
    <property type="match status" value="1"/>
</dbReference>
<dbReference type="Gene3D" id="3.40.630.30">
    <property type="match status" value="1"/>
</dbReference>
<feature type="domain" description="N-acetyltransferase" evidence="3">
    <location>
        <begin position="5"/>
        <end position="164"/>
    </location>
</feature>
<dbReference type="EMBL" id="JBCITK010000001">
    <property type="protein sequence ID" value="MEN0645219.1"/>
    <property type="molecule type" value="Genomic_DNA"/>
</dbReference>
<evidence type="ECO:0000259" key="3">
    <source>
        <dbReference type="PROSITE" id="PS51186"/>
    </source>
</evidence>
<comment type="caution">
    <text evidence="4">The sequence shown here is derived from an EMBL/GenBank/DDBJ whole genome shotgun (WGS) entry which is preliminary data.</text>
</comment>
<dbReference type="EC" id="2.3.1.-" evidence="4"/>
<keyword evidence="5" id="KW-1185">Reference proteome</keyword>
<keyword evidence="1 4" id="KW-0808">Transferase</keyword>
<dbReference type="PROSITE" id="PS51186">
    <property type="entry name" value="GNAT"/>
    <property type="match status" value="1"/>
</dbReference>